<dbReference type="Gene3D" id="3.30.110.170">
    <property type="entry name" value="Protein of unknown function (DUF541), domain 1"/>
    <property type="match status" value="1"/>
</dbReference>
<evidence type="ECO:0000256" key="1">
    <source>
        <dbReference type="SAM" id="SignalP"/>
    </source>
</evidence>
<reference evidence="2 3" key="1">
    <citation type="submission" date="2017-07" db="EMBL/GenBank/DDBJ databases">
        <title>The new phylogeny of genus Mycobacterium.</title>
        <authorList>
            <person name="Tortoli E."/>
            <person name="Trovato A."/>
            <person name="Cirillo D.M."/>
        </authorList>
    </citation>
    <scope>NUCLEOTIDE SEQUENCE [LARGE SCALE GENOMIC DNA]</scope>
    <source>
        <strain evidence="2 3">ATCC 33027</strain>
    </source>
</reference>
<proteinExistence type="predicted"/>
<evidence type="ECO:0000313" key="2">
    <source>
        <dbReference type="EMBL" id="OYN79686.1"/>
    </source>
</evidence>
<dbReference type="OrthoDB" id="5195768at2"/>
<evidence type="ECO:0008006" key="4">
    <source>
        <dbReference type="Google" id="ProtNLM"/>
    </source>
</evidence>
<sequence>MPIAGRRVVVALAAMGTAAAVLTGCDSKPAGPVGSNPRQVTVVGSGNVQGVPDTLTADVSVEAAAADVTTAMNQANDRQKSVLNALNASGVDQKDISTTGVSLQPQYTDNSVISGYRASNAIQIKIRKLDTASQVLANVISAGGDATRINSVSYSIEDDSKLVTDARARAFNDAKQRAQQYADLSGLSLGKIISISEAPGGVSPPSPPMPMPRGAMASEVPLQPGQQTVSFSVTAIWELG</sequence>
<dbReference type="InterPro" id="IPR007497">
    <property type="entry name" value="SIMPL/DUF541"/>
</dbReference>
<dbReference type="Proteomes" id="UP000216063">
    <property type="component" value="Unassembled WGS sequence"/>
</dbReference>
<dbReference type="PROSITE" id="PS51257">
    <property type="entry name" value="PROKAR_LIPOPROTEIN"/>
    <property type="match status" value="1"/>
</dbReference>
<feature type="chain" id="PRO_5012716425" description="SIMPL domain-containing protein" evidence="1">
    <location>
        <begin position="21"/>
        <end position="240"/>
    </location>
</feature>
<keyword evidence="3" id="KW-1185">Reference proteome</keyword>
<dbReference type="InterPro" id="IPR052022">
    <property type="entry name" value="26kDa_periplasmic_antigen"/>
</dbReference>
<organism evidence="2 3">
    <name type="scientific">Mycolicibacterium sphagni</name>
    <dbReference type="NCBI Taxonomy" id="1786"/>
    <lineage>
        <taxon>Bacteria</taxon>
        <taxon>Bacillati</taxon>
        <taxon>Actinomycetota</taxon>
        <taxon>Actinomycetes</taxon>
        <taxon>Mycobacteriales</taxon>
        <taxon>Mycobacteriaceae</taxon>
        <taxon>Mycolicibacterium</taxon>
    </lineage>
</organism>
<dbReference type="GO" id="GO:0006974">
    <property type="term" value="P:DNA damage response"/>
    <property type="evidence" value="ECO:0007669"/>
    <property type="project" value="TreeGrafter"/>
</dbReference>
<dbReference type="PANTHER" id="PTHR34387">
    <property type="entry name" value="SLR1258 PROTEIN"/>
    <property type="match status" value="1"/>
</dbReference>
<dbReference type="PANTHER" id="PTHR34387:SF1">
    <property type="entry name" value="PERIPLASMIC IMMUNOGENIC PROTEIN"/>
    <property type="match status" value="1"/>
</dbReference>
<accession>A0A255DJZ5</accession>
<dbReference type="Pfam" id="PF04402">
    <property type="entry name" value="SIMPL"/>
    <property type="match status" value="1"/>
</dbReference>
<feature type="signal peptide" evidence="1">
    <location>
        <begin position="1"/>
        <end position="20"/>
    </location>
</feature>
<dbReference type="AlphaFoldDB" id="A0A255DJZ5"/>
<keyword evidence="1" id="KW-0732">Signal</keyword>
<name>A0A255DJZ5_9MYCO</name>
<evidence type="ECO:0000313" key="3">
    <source>
        <dbReference type="Proteomes" id="UP000216063"/>
    </source>
</evidence>
<protein>
    <recommendedName>
        <fullName evidence="4">SIMPL domain-containing protein</fullName>
    </recommendedName>
</protein>
<gene>
    <name evidence="2" type="ORF">CG716_12060</name>
</gene>
<dbReference type="Gene3D" id="3.30.70.2970">
    <property type="entry name" value="Protein of unknown function (DUF541), domain 2"/>
    <property type="match status" value="1"/>
</dbReference>
<dbReference type="EMBL" id="NOZR01000008">
    <property type="protein sequence ID" value="OYN79686.1"/>
    <property type="molecule type" value="Genomic_DNA"/>
</dbReference>
<dbReference type="RefSeq" id="WP_094479874.1">
    <property type="nucleotide sequence ID" value="NZ_JACKSC010000146.1"/>
</dbReference>
<comment type="caution">
    <text evidence="2">The sequence shown here is derived from an EMBL/GenBank/DDBJ whole genome shotgun (WGS) entry which is preliminary data.</text>
</comment>